<proteinExistence type="predicted"/>
<sequence length="286" mass="32255">MDDLEKHASSYRQDQEILDARGINMTVEEVAGLPTVKYSEKVLSLQLIGVTNSRRRSLEHLRRLTRELRAARARRDDALAERRALLRERDAARDRCRLLRAHCSKVLNERSDPSPIPDIDALESHAPSKEPIRNPPDSPALSESYRDDTFECRLGKLVQKSVNHIFDKKKVSAKTVFLEDSGDGVGCKGEFDGGMECKREFDDGVGCKREFDDGVGCKREFDGGVKLEDSGAFDGVLKEENGGVLDLCIKEKRRSHGRKQSAPRRIAYVADYNDVVLDLKIKKENQ</sequence>
<comment type="caution">
    <text evidence="1">The sequence shown here is derived from an EMBL/GenBank/DDBJ whole genome shotgun (WGS) entry which is preliminary data.</text>
</comment>
<protein>
    <submittedName>
        <fullName evidence="1">Uncharacterized protein</fullName>
    </submittedName>
</protein>
<keyword evidence="2" id="KW-1185">Reference proteome</keyword>
<gene>
    <name evidence="1" type="ORF">MSG28_015870</name>
</gene>
<evidence type="ECO:0000313" key="1">
    <source>
        <dbReference type="EMBL" id="KAI8431325.1"/>
    </source>
</evidence>
<evidence type="ECO:0000313" key="2">
    <source>
        <dbReference type="Proteomes" id="UP001064048"/>
    </source>
</evidence>
<reference evidence="1 2" key="1">
    <citation type="journal article" date="2022" name="Genome Biol. Evol.">
        <title>The Spruce Budworm Genome: Reconstructing the Evolutionary History of Antifreeze Proteins.</title>
        <authorList>
            <person name="Beliveau C."/>
            <person name="Gagne P."/>
            <person name="Picq S."/>
            <person name="Vernygora O."/>
            <person name="Keeling C.I."/>
            <person name="Pinkney K."/>
            <person name="Doucet D."/>
            <person name="Wen F."/>
            <person name="Johnston J.S."/>
            <person name="Maaroufi H."/>
            <person name="Boyle B."/>
            <person name="Laroche J."/>
            <person name="Dewar K."/>
            <person name="Juretic N."/>
            <person name="Blackburn G."/>
            <person name="Nisole A."/>
            <person name="Brunet B."/>
            <person name="Brandao M."/>
            <person name="Lumley L."/>
            <person name="Duan J."/>
            <person name="Quan G."/>
            <person name="Lucarotti C.J."/>
            <person name="Roe A.D."/>
            <person name="Sperling F.A.H."/>
            <person name="Levesque R.C."/>
            <person name="Cusson M."/>
        </authorList>
    </citation>
    <scope>NUCLEOTIDE SEQUENCE [LARGE SCALE GENOMIC DNA]</scope>
    <source>
        <strain evidence="1">Glfc:IPQL:Cfum</strain>
    </source>
</reference>
<dbReference type="EMBL" id="CM046130">
    <property type="protein sequence ID" value="KAI8431325.1"/>
    <property type="molecule type" value="Genomic_DNA"/>
</dbReference>
<name>A0ACC0K4M2_CHOFU</name>
<dbReference type="Proteomes" id="UP001064048">
    <property type="component" value="Chromosome 30"/>
</dbReference>
<accession>A0ACC0K4M2</accession>
<organism evidence="1 2">
    <name type="scientific">Choristoneura fumiferana</name>
    <name type="common">Spruce budworm moth</name>
    <name type="synonym">Archips fumiferana</name>
    <dbReference type="NCBI Taxonomy" id="7141"/>
    <lineage>
        <taxon>Eukaryota</taxon>
        <taxon>Metazoa</taxon>
        <taxon>Ecdysozoa</taxon>
        <taxon>Arthropoda</taxon>
        <taxon>Hexapoda</taxon>
        <taxon>Insecta</taxon>
        <taxon>Pterygota</taxon>
        <taxon>Neoptera</taxon>
        <taxon>Endopterygota</taxon>
        <taxon>Lepidoptera</taxon>
        <taxon>Glossata</taxon>
        <taxon>Ditrysia</taxon>
        <taxon>Tortricoidea</taxon>
        <taxon>Tortricidae</taxon>
        <taxon>Tortricinae</taxon>
        <taxon>Choristoneura</taxon>
    </lineage>
</organism>